<sequence length="111" mass="12770">MFSNERLCITEQRAGAIEDLASEKCICNESGTLTLINEKKTKEQRCYYKIRLNTLEVFENSCYLFDQSSSEGEITESIVMGMIRKKYKKLLPQLATKRLLLPADCIIQCCM</sequence>
<protein>
    <submittedName>
        <fullName evidence="1">Uncharacterized protein</fullName>
    </submittedName>
</protein>
<dbReference type="AlphaFoldDB" id="A0A0L8FRY7"/>
<dbReference type="EMBL" id="KQ427059">
    <property type="protein sequence ID" value="KOF67449.1"/>
    <property type="molecule type" value="Genomic_DNA"/>
</dbReference>
<proteinExistence type="predicted"/>
<gene>
    <name evidence="1" type="ORF">OCBIM_22009664mg</name>
</gene>
<name>A0A0L8FRY7_OCTBM</name>
<reference evidence="1" key="1">
    <citation type="submission" date="2015-07" db="EMBL/GenBank/DDBJ databases">
        <title>MeaNS - Measles Nucleotide Surveillance Program.</title>
        <authorList>
            <person name="Tran T."/>
            <person name="Druce J."/>
        </authorList>
    </citation>
    <scope>NUCLEOTIDE SEQUENCE</scope>
    <source>
        <strain evidence="1">UCB-OBI-ISO-001</strain>
        <tissue evidence="1">Gonad</tissue>
    </source>
</reference>
<accession>A0A0L8FRY7</accession>
<organism evidence="1">
    <name type="scientific">Octopus bimaculoides</name>
    <name type="common">California two-spotted octopus</name>
    <dbReference type="NCBI Taxonomy" id="37653"/>
    <lineage>
        <taxon>Eukaryota</taxon>
        <taxon>Metazoa</taxon>
        <taxon>Spiralia</taxon>
        <taxon>Lophotrochozoa</taxon>
        <taxon>Mollusca</taxon>
        <taxon>Cephalopoda</taxon>
        <taxon>Coleoidea</taxon>
        <taxon>Octopodiformes</taxon>
        <taxon>Octopoda</taxon>
        <taxon>Incirrata</taxon>
        <taxon>Octopodidae</taxon>
        <taxon>Octopus</taxon>
    </lineage>
</organism>
<evidence type="ECO:0000313" key="1">
    <source>
        <dbReference type="EMBL" id="KOF67449.1"/>
    </source>
</evidence>